<dbReference type="HOGENOM" id="CLU_003874_1_0_1"/>
<evidence type="ECO:0000313" key="13">
    <source>
        <dbReference type="Proteomes" id="UP000006790"/>
    </source>
</evidence>
<accession>G8JSD9</accession>
<feature type="domain" description="Rho-GAP" evidence="11">
    <location>
        <begin position="911"/>
        <end position="1121"/>
    </location>
</feature>
<dbReference type="PROSITE" id="PS50238">
    <property type="entry name" value="RHOGAP"/>
    <property type="match status" value="1"/>
</dbReference>
<dbReference type="KEGG" id="erc:Ecym_4638"/>
<keyword evidence="13" id="KW-1185">Reference proteome</keyword>
<feature type="compositionally biased region" description="Polar residues" evidence="9">
    <location>
        <begin position="375"/>
        <end position="391"/>
    </location>
</feature>
<dbReference type="SUPFAM" id="SSF48350">
    <property type="entry name" value="GTPase activation domain, GAP"/>
    <property type="match status" value="1"/>
</dbReference>
<evidence type="ECO:0000256" key="5">
    <source>
        <dbReference type="ARBA" id="ARBA00022833"/>
    </source>
</evidence>
<feature type="domain" description="LIM zinc-binding" evidence="10">
    <location>
        <begin position="82"/>
        <end position="143"/>
    </location>
</feature>
<dbReference type="AlphaFoldDB" id="G8JSD9"/>
<dbReference type="PROSITE" id="PS50023">
    <property type="entry name" value="LIM_DOMAIN_2"/>
    <property type="match status" value="1"/>
</dbReference>
<evidence type="ECO:0000259" key="10">
    <source>
        <dbReference type="PROSITE" id="PS50023"/>
    </source>
</evidence>
<evidence type="ECO:0008006" key="14">
    <source>
        <dbReference type="Google" id="ProtNLM"/>
    </source>
</evidence>
<dbReference type="Gene3D" id="1.10.555.10">
    <property type="entry name" value="Rho GTPase activation protein"/>
    <property type="match status" value="1"/>
</dbReference>
<dbReference type="eggNOG" id="KOG1453">
    <property type="taxonomic scope" value="Eukaryota"/>
</dbReference>
<dbReference type="SMART" id="SM00324">
    <property type="entry name" value="RhoGAP"/>
    <property type="match status" value="1"/>
</dbReference>
<dbReference type="InterPro" id="IPR051025">
    <property type="entry name" value="RhoGAP"/>
</dbReference>
<dbReference type="SMART" id="SM00132">
    <property type="entry name" value="LIM"/>
    <property type="match status" value="2"/>
</dbReference>
<keyword evidence="4" id="KW-0677">Repeat</keyword>
<feature type="compositionally biased region" description="Basic and acidic residues" evidence="9">
    <location>
        <begin position="220"/>
        <end position="229"/>
    </location>
</feature>
<dbReference type="FunCoup" id="G8JSD9">
    <property type="interactions" value="181"/>
</dbReference>
<dbReference type="STRING" id="931890.G8JSD9"/>
<keyword evidence="1" id="KW-0343">GTPase activation</keyword>
<dbReference type="Gene3D" id="2.10.110.10">
    <property type="entry name" value="Cysteine Rich Protein"/>
    <property type="match status" value="2"/>
</dbReference>
<dbReference type="PROSITE" id="PS00478">
    <property type="entry name" value="LIM_DOMAIN_1"/>
    <property type="match status" value="1"/>
</dbReference>
<evidence type="ECO:0000256" key="2">
    <source>
        <dbReference type="ARBA" id="ARBA00022553"/>
    </source>
</evidence>
<dbReference type="InterPro" id="IPR000198">
    <property type="entry name" value="RhoGAP_dom"/>
</dbReference>
<dbReference type="InterPro" id="IPR008936">
    <property type="entry name" value="Rho_GTPase_activation_prot"/>
</dbReference>
<feature type="compositionally biased region" description="Low complexity" evidence="9">
    <location>
        <begin position="583"/>
        <end position="614"/>
    </location>
</feature>
<dbReference type="PANTHER" id="PTHR15228:SF25">
    <property type="entry name" value="F-BAR DOMAIN-CONTAINING PROTEIN"/>
    <property type="match status" value="1"/>
</dbReference>
<gene>
    <name evidence="12" type="ordered locus">Ecym_4638</name>
</gene>
<dbReference type="InterPro" id="IPR001781">
    <property type="entry name" value="Znf_LIM"/>
</dbReference>
<dbReference type="InParanoid" id="G8JSD9"/>
<dbReference type="GO" id="GO:0031106">
    <property type="term" value="P:septin ring organization"/>
    <property type="evidence" value="ECO:0007669"/>
    <property type="project" value="UniProtKB-ARBA"/>
</dbReference>
<dbReference type="RefSeq" id="XP_003646478.1">
    <property type="nucleotide sequence ID" value="XM_003646430.1"/>
</dbReference>
<dbReference type="eggNOG" id="KOG1704">
    <property type="taxonomic scope" value="Eukaryota"/>
</dbReference>
<feature type="compositionally biased region" description="Polar residues" evidence="9">
    <location>
        <begin position="330"/>
        <end position="355"/>
    </location>
</feature>
<dbReference type="Proteomes" id="UP000006790">
    <property type="component" value="Chromosome 4"/>
</dbReference>
<keyword evidence="2" id="KW-0597">Phosphoprotein</keyword>
<evidence type="ECO:0000256" key="9">
    <source>
        <dbReference type="SAM" id="MobiDB-lite"/>
    </source>
</evidence>
<dbReference type="CDD" id="cd09394">
    <property type="entry name" value="LIM1_Rga"/>
    <property type="match status" value="1"/>
</dbReference>
<dbReference type="GeneID" id="11470186"/>
<evidence type="ECO:0000256" key="1">
    <source>
        <dbReference type="ARBA" id="ARBA00022468"/>
    </source>
</evidence>
<feature type="region of interest" description="Disordered" evidence="9">
    <location>
        <begin position="853"/>
        <end position="885"/>
    </location>
</feature>
<keyword evidence="5 7" id="KW-0862">Zinc</keyword>
<feature type="compositionally biased region" description="Low complexity" evidence="9">
    <location>
        <begin position="855"/>
        <end position="875"/>
    </location>
</feature>
<dbReference type="FunFam" id="1.10.555.10:FF:000057">
    <property type="entry name" value="Rho GTPase-activating protein"/>
    <property type="match status" value="1"/>
</dbReference>
<name>G8JSD9_ERECY</name>
<keyword evidence="8" id="KW-0175">Coiled coil</keyword>
<dbReference type="GO" id="GO:0032177">
    <property type="term" value="C:cellular bud neck split septin rings"/>
    <property type="evidence" value="ECO:0007669"/>
    <property type="project" value="UniProtKB-ARBA"/>
</dbReference>
<feature type="compositionally biased region" description="Low complexity" evidence="9">
    <location>
        <begin position="562"/>
        <end position="573"/>
    </location>
</feature>
<feature type="coiled-coil region" evidence="8">
    <location>
        <begin position="767"/>
        <end position="808"/>
    </location>
</feature>
<evidence type="ECO:0000256" key="7">
    <source>
        <dbReference type="PROSITE-ProRule" id="PRU00125"/>
    </source>
</evidence>
<evidence type="ECO:0000256" key="4">
    <source>
        <dbReference type="ARBA" id="ARBA00022737"/>
    </source>
</evidence>
<protein>
    <recommendedName>
        <fullName evidence="14">Rho-GAP domain-containing protein</fullName>
    </recommendedName>
</protein>
<evidence type="ECO:0000256" key="8">
    <source>
        <dbReference type="SAM" id="Coils"/>
    </source>
</evidence>
<keyword evidence="6 7" id="KW-0440">LIM domain</keyword>
<evidence type="ECO:0000313" key="12">
    <source>
        <dbReference type="EMBL" id="AET39661.1"/>
    </source>
</evidence>
<evidence type="ECO:0000259" key="11">
    <source>
        <dbReference type="PROSITE" id="PS50238"/>
    </source>
</evidence>
<proteinExistence type="predicted"/>
<sequence>MSVSQRESVVSATTTGSITHKSSVPTCTRCNLSITSGHAYELGSDRWHTHCFTCYKCDKKLTCDSDFLVLGTGTLICFACSDSCKGCNKKIDDLAIILSSSNEAYCSDCFKCYKCGKKIEDLRYAKTRKGLFCIGCHEQLMAKRKYAEEKRRRLRKELPTVPSQTSLSGHLYGLEQESPTKIPPAKSAHRQISPLRNVEHARARSRRGSSASENVAVVGDSHKTSDKNIRLTSSSGLSKPSPLERSKSSQCLATPSVVEVNSNLALLGKPVVDTKEKPVKSTSWSVVAQFLEDDDEEQQVQHHNQDDDDDDDDDDDENDDDDTSDYSKSRPPTTISAISSSEKLSTISTVRMTDNTKIHTPKNEIPMTEHPLPLSPSSAGSNFMNKIQLSTQQQPSSPQANSGVETPKRQHSRNLSVDDVLQRTLTKDDYESANTSTNGLELPVDKSKKFLLNRTPLRNMEDPQMSRSPVSHRRGIIMSESGDFINELLSSPTSLELMSRNSGSNNQTDITELQSSPMPGMKDVGNLSESLPNYKNFKVSVAPGLSTKMDLDCSPSPLSSNNFMVHSSSSSNSLDPKHGRCLSGNNGNTNGGSVSSKVGSKLARSASVRSKVASLIHGKKNTTPTRTPQHETGVFETHTGWGVSSIPQQQQQQQQTLKPQNNRKLPPHGRGRSDSTIYSQLSPNVSAIPSFDHQRSYSGNVVAANVAINTTPPLSSHGSPYSENLLAERKIGDQTRFSNRELFPSDNRSLTNEEFLKRDLISEELQLRQIRLEVNDLQHTKAQLMIDVDQLRKLKDHLQGKIDQLNSERKGFHATTASSESLEEVQEAIVKQVVTATTSSNVKPRFWKLFGGKPSSTTTSNSNSATSSSGQNVSTGSPLTVGISHPVLQNPNEFDEWNLKSVNSGSELYGSTLVSRVAYEATDIPMIIKTCMRHIESKVVYLTSEGIYRKSGSQLLIEQIENEFSQWKPNTPLPDRLNESLNQDIHAVSGVLKRYLRKLPNPLFTFEIYEALMSFVRDQKLCTTLSLKNPRASPIYPSLIDKLVVILKTLPPEHLRVLKVICQHINRVVQYQDVNLMNINNLALVFAPGMIRDYTGEKDISDMKERNYLVGFIFTTYEDIFREDANQQT</sequence>
<feature type="region of interest" description="Disordered" evidence="9">
    <location>
        <begin position="294"/>
        <end position="418"/>
    </location>
</feature>
<dbReference type="Pfam" id="PF00620">
    <property type="entry name" value="RhoGAP"/>
    <property type="match status" value="1"/>
</dbReference>
<dbReference type="Pfam" id="PF00412">
    <property type="entry name" value="LIM"/>
    <property type="match status" value="2"/>
</dbReference>
<organism evidence="12 13">
    <name type="scientific">Eremothecium cymbalariae (strain CBS 270.75 / DBVPG 7215 / KCTC 17166 / NRRL Y-17582)</name>
    <name type="common">Yeast</name>
    <dbReference type="NCBI Taxonomy" id="931890"/>
    <lineage>
        <taxon>Eukaryota</taxon>
        <taxon>Fungi</taxon>
        <taxon>Dikarya</taxon>
        <taxon>Ascomycota</taxon>
        <taxon>Saccharomycotina</taxon>
        <taxon>Saccharomycetes</taxon>
        <taxon>Saccharomycetales</taxon>
        <taxon>Saccharomycetaceae</taxon>
        <taxon>Eremothecium</taxon>
    </lineage>
</organism>
<dbReference type="OrthoDB" id="19923at2759"/>
<evidence type="ECO:0000256" key="3">
    <source>
        <dbReference type="ARBA" id="ARBA00022723"/>
    </source>
</evidence>
<dbReference type="CDD" id="cd09395">
    <property type="entry name" value="LIM2_Rga"/>
    <property type="match status" value="1"/>
</dbReference>
<dbReference type="CDD" id="cd00159">
    <property type="entry name" value="RhoGAP"/>
    <property type="match status" value="1"/>
</dbReference>
<evidence type="ECO:0000256" key="6">
    <source>
        <dbReference type="ARBA" id="ARBA00023038"/>
    </source>
</evidence>
<feature type="region of interest" description="Disordered" evidence="9">
    <location>
        <begin position="562"/>
        <end position="676"/>
    </location>
</feature>
<reference evidence="13" key="1">
    <citation type="journal article" date="2012" name="G3 (Bethesda)">
        <title>Pichia sorbitophila, an interspecies yeast hybrid reveals early steps of genome resolution following polyploidization.</title>
        <authorList>
            <person name="Leh Louis V."/>
            <person name="Despons L."/>
            <person name="Friedrich A."/>
            <person name="Martin T."/>
            <person name="Durrens P."/>
            <person name="Casaregola S."/>
            <person name="Neuveglise C."/>
            <person name="Fairhead C."/>
            <person name="Marck C."/>
            <person name="Cruz J.A."/>
            <person name="Straub M.L."/>
            <person name="Kugler V."/>
            <person name="Sacerdot C."/>
            <person name="Uzunov Z."/>
            <person name="Thierry A."/>
            <person name="Weiss S."/>
            <person name="Bleykasten C."/>
            <person name="De Montigny J."/>
            <person name="Jacques N."/>
            <person name="Jung P."/>
            <person name="Lemaire M."/>
            <person name="Mallet S."/>
            <person name="Morel G."/>
            <person name="Richard G.F."/>
            <person name="Sarkar A."/>
            <person name="Savel G."/>
            <person name="Schacherer J."/>
            <person name="Seret M.L."/>
            <person name="Talla E."/>
            <person name="Samson G."/>
            <person name="Jubin C."/>
            <person name="Poulain J."/>
            <person name="Vacherie B."/>
            <person name="Barbe V."/>
            <person name="Pelletier E."/>
            <person name="Sherman D.J."/>
            <person name="Westhof E."/>
            <person name="Weissenbach J."/>
            <person name="Baret P.V."/>
            <person name="Wincker P."/>
            <person name="Gaillardin C."/>
            <person name="Dujon B."/>
            <person name="Souciet J.L."/>
        </authorList>
    </citation>
    <scope>NUCLEOTIDE SEQUENCE [LARGE SCALE GENOMIC DNA]</scope>
    <source>
        <strain evidence="13">CBS 270.75 / DBVPG 7215 / KCTC 17166 / NRRL Y-17582</strain>
    </source>
</reference>
<keyword evidence="3 7" id="KW-0479">Metal-binding</keyword>
<feature type="compositionally biased region" description="Acidic residues" evidence="9">
    <location>
        <begin position="306"/>
        <end position="324"/>
    </location>
</feature>
<dbReference type="GO" id="GO:0005096">
    <property type="term" value="F:GTPase activator activity"/>
    <property type="evidence" value="ECO:0007669"/>
    <property type="project" value="UniProtKB-KW"/>
</dbReference>
<dbReference type="GO" id="GO:0046872">
    <property type="term" value="F:metal ion binding"/>
    <property type="evidence" value="ECO:0007669"/>
    <property type="project" value="UniProtKB-KW"/>
</dbReference>
<dbReference type="PANTHER" id="PTHR15228">
    <property type="entry name" value="SPERMATHECAL PHYSIOLOGY VARIANT"/>
    <property type="match status" value="1"/>
</dbReference>
<dbReference type="EMBL" id="CP002500">
    <property type="protein sequence ID" value="AET39661.1"/>
    <property type="molecule type" value="Genomic_DNA"/>
</dbReference>
<feature type="region of interest" description="Disordered" evidence="9">
    <location>
        <begin position="155"/>
        <end position="251"/>
    </location>
</feature>
<dbReference type="GO" id="GO:0007165">
    <property type="term" value="P:signal transduction"/>
    <property type="evidence" value="ECO:0007669"/>
    <property type="project" value="InterPro"/>
</dbReference>
<dbReference type="OMA" id="RYAKTKR"/>